<dbReference type="Proteomes" id="UP001153269">
    <property type="component" value="Unassembled WGS sequence"/>
</dbReference>
<reference evidence="1" key="1">
    <citation type="submission" date="2020-03" db="EMBL/GenBank/DDBJ databases">
        <authorList>
            <person name="Weist P."/>
        </authorList>
    </citation>
    <scope>NUCLEOTIDE SEQUENCE</scope>
</reference>
<keyword evidence="2" id="KW-1185">Reference proteome</keyword>
<comment type="caution">
    <text evidence="1">The sequence shown here is derived from an EMBL/GenBank/DDBJ whole genome shotgun (WGS) entry which is preliminary data.</text>
</comment>
<evidence type="ECO:0000313" key="2">
    <source>
        <dbReference type="Proteomes" id="UP001153269"/>
    </source>
</evidence>
<accession>A0A9N7YKV0</accession>
<gene>
    <name evidence="1" type="ORF">PLEPLA_LOCUS17036</name>
</gene>
<sequence length="150" mass="16151">MLALHRSDTDIGFHIPVLSPNATSFLSVGDASRLDEREAAPTTLPPPPAELHERFHRLTDLGLDGVSVYRGESGESLQIHYGSGLGHRSREPQTDPSTVPGIVAAAEKVKTMAVMLEEDFDLDVVPCGKGTNPVGRKSHCGHLQVKGHQK</sequence>
<proteinExistence type="predicted"/>
<dbReference type="AlphaFoldDB" id="A0A9N7YKV0"/>
<evidence type="ECO:0000313" key="1">
    <source>
        <dbReference type="EMBL" id="CAB1429061.1"/>
    </source>
</evidence>
<name>A0A9N7YKV0_PLEPL</name>
<protein>
    <submittedName>
        <fullName evidence="1">Uncharacterized protein</fullName>
    </submittedName>
</protein>
<dbReference type="EMBL" id="CADEAL010001112">
    <property type="protein sequence ID" value="CAB1429061.1"/>
    <property type="molecule type" value="Genomic_DNA"/>
</dbReference>
<organism evidence="1 2">
    <name type="scientific">Pleuronectes platessa</name>
    <name type="common">European plaice</name>
    <dbReference type="NCBI Taxonomy" id="8262"/>
    <lineage>
        <taxon>Eukaryota</taxon>
        <taxon>Metazoa</taxon>
        <taxon>Chordata</taxon>
        <taxon>Craniata</taxon>
        <taxon>Vertebrata</taxon>
        <taxon>Euteleostomi</taxon>
        <taxon>Actinopterygii</taxon>
        <taxon>Neopterygii</taxon>
        <taxon>Teleostei</taxon>
        <taxon>Neoteleostei</taxon>
        <taxon>Acanthomorphata</taxon>
        <taxon>Carangaria</taxon>
        <taxon>Pleuronectiformes</taxon>
        <taxon>Pleuronectoidei</taxon>
        <taxon>Pleuronectidae</taxon>
        <taxon>Pleuronectes</taxon>
    </lineage>
</organism>